<protein>
    <recommendedName>
        <fullName evidence="3">methylated-DNA--[protein]-cysteine S-methyltransferase</fullName>
        <ecNumber evidence="3">2.1.1.63</ecNumber>
    </recommendedName>
</protein>
<evidence type="ECO:0000256" key="1">
    <source>
        <dbReference type="ARBA" id="ARBA00001286"/>
    </source>
</evidence>
<dbReference type="Pfam" id="PF01035">
    <property type="entry name" value="DNA_binding_1"/>
    <property type="match status" value="1"/>
</dbReference>
<dbReference type="PANTHER" id="PTHR10815">
    <property type="entry name" value="METHYLATED-DNA--PROTEIN-CYSTEINE METHYLTRANSFERASE"/>
    <property type="match status" value="1"/>
</dbReference>
<dbReference type="InterPro" id="IPR014048">
    <property type="entry name" value="MethylDNA_cys_MeTrfase_DNA-bd"/>
</dbReference>
<sequence>MPSYSYQAPCCSLKLEFSPEQKLKAIHWQTPFSETLPDLTGLWAKQLDSYFNGSLQKFNYPPSTDGTAFQQKVWQVIADIPYGQIATYGDIARVLNSSARAVGQACGKNPLPIIIPCHRVVSASGLGGFSLSTSAFELNIKRWLLKHEGATW</sequence>
<accession>A0A074V721</accession>
<proteinExistence type="inferred from homology"/>
<comment type="caution">
    <text evidence="10">The sequence shown here is derived from an EMBL/GenBank/DDBJ whole genome shotgun (WGS) entry which is preliminary data.</text>
</comment>
<dbReference type="GO" id="GO:0032259">
    <property type="term" value="P:methylation"/>
    <property type="evidence" value="ECO:0007669"/>
    <property type="project" value="UniProtKB-KW"/>
</dbReference>
<feature type="domain" description="Methylated-DNA-[protein]-cysteine S-methyltransferase DNA binding" evidence="9">
    <location>
        <begin position="68"/>
        <end position="150"/>
    </location>
</feature>
<evidence type="ECO:0000256" key="5">
    <source>
        <dbReference type="ARBA" id="ARBA00022679"/>
    </source>
</evidence>
<comment type="catalytic activity">
    <reaction evidence="1">
        <text>a 4-O-methyl-thymidine in DNA + L-cysteinyl-[protein] = a thymidine in DNA + S-methyl-L-cysteinyl-[protein]</text>
        <dbReference type="Rhea" id="RHEA:53428"/>
        <dbReference type="Rhea" id="RHEA-COMP:10131"/>
        <dbReference type="Rhea" id="RHEA-COMP:10132"/>
        <dbReference type="Rhea" id="RHEA-COMP:13555"/>
        <dbReference type="Rhea" id="RHEA-COMP:13556"/>
        <dbReference type="ChEBI" id="CHEBI:29950"/>
        <dbReference type="ChEBI" id="CHEBI:82612"/>
        <dbReference type="ChEBI" id="CHEBI:137386"/>
        <dbReference type="ChEBI" id="CHEBI:137387"/>
        <dbReference type="EC" id="2.1.1.63"/>
    </reaction>
</comment>
<evidence type="ECO:0000256" key="2">
    <source>
        <dbReference type="ARBA" id="ARBA00008711"/>
    </source>
</evidence>
<name>A0A074V721_9NEIS</name>
<dbReference type="SUPFAM" id="SSF46767">
    <property type="entry name" value="Methylated DNA-protein cysteine methyltransferase, C-terminal domain"/>
    <property type="match status" value="1"/>
</dbReference>
<dbReference type="PANTHER" id="PTHR10815:SF5">
    <property type="entry name" value="METHYLATED-DNA--PROTEIN-CYSTEINE METHYLTRANSFERASE"/>
    <property type="match status" value="1"/>
</dbReference>
<keyword evidence="7" id="KW-0234">DNA repair</keyword>
<evidence type="ECO:0000256" key="4">
    <source>
        <dbReference type="ARBA" id="ARBA00022603"/>
    </source>
</evidence>
<dbReference type="FunFam" id="1.10.10.10:FF:000214">
    <property type="entry name" value="Methylated-DNA--protein-cysteine methyltransferase"/>
    <property type="match status" value="1"/>
</dbReference>
<dbReference type="NCBIfam" id="TIGR00589">
    <property type="entry name" value="ogt"/>
    <property type="match status" value="1"/>
</dbReference>
<dbReference type="Proteomes" id="UP000027644">
    <property type="component" value="Unassembled WGS sequence"/>
</dbReference>
<reference evidence="10 11" key="1">
    <citation type="journal article" date="2014" name="PLoS Genet.">
        <title>Hidden diversity in honey bee gut symbionts detected by single-cell genomics.</title>
        <authorList>
            <person name="Engel P."/>
            <person name="Stepanauskas R."/>
            <person name="Moran N."/>
        </authorList>
    </citation>
    <scope>NUCLEOTIDE SEQUENCE [LARGE SCALE GENOMIC DNA]</scope>
    <source>
        <strain evidence="10 11">SCGC AB-598-J21</strain>
    </source>
</reference>
<dbReference type="InterPro" id="IPR036631">
    <property type="entry name" value="MGMT_N_sf"/>
</dbReference>
<dbReference type="InterPro" id="IPR036388">
    <property type="entry name" value="WH-like_DNA-bd_sf"/>
</dbReference>
<dbReference type="SUPFAM" id="SSF53155">
    <property type="entry name" value="Methylated DNA-protein cysteine methyltransferase domain"/>
    <property type="match status" value="1"/>
</dbReference>
<dbReference type="InterPro" id="IPR001497">
    <property type="entry name" value="MethylDNA_cys_MeTrfase_AS"/>
</dbReference>
<dbReference type="EMBL" id="AVQL01000440">
    <property type="protein sequence ID" value="KEQ00976.1"/>
    <property type="molecule type" value="Genomic_DNA"/>
</dbReference>
<dbReference type="EC" id="2.1.1.63" evidence="3"/>
<keyword evidence="5 10" id="KW-0808">Transferase</keyword>
<dbReference type="PROSITE" id="PS00374">
    <property type="entry name" value="MGMT"/>
    <property type="match status" value="1"/>
</dbReference>
<evidence type="ECO:0000256" key="7">
    <source>
        <dbReference type="ARBA" id="ARBA00023204"/>
    </source>
</evidence>
<comment type="similarity">
    <text evidence="2">Belongs to the MGMT family.</text>
</comment>
<evidence type="ECO:0000313" key="11">
    <source>
        <dbReference type="Proteomes" id="UP000027644"/>
    </source>
</evidence>
<evidence type="ECO:0000259" key="9">
    <source>
        <dbReference type="Pfam" id="PF01035"/>
    </source>
</evidence>
<dbReference type="GO" id="GO:0006281">
    <property type="term" value="P:DNA repair"/>
    <property type="evidence" value="ECO:0007669"/>
    <property type="project" value="UniProtKB-KW"/>
</dbReference>
<comment type="catalytic activity">
    <reaction evidence="8">
        <text>a 6-O-methyl-2'-deoxyguanosine in DNA + L-cysteinyl-[protein] = S-methyl-L-cysteinyl-[protein] + a 2'-deoxyguanosine in DNA</text>
        <dbReference type="Rhea" id="RHEA:24000"/>
        <dbReference type="Rhea" id="RHEA-COMP:10131"/>
        <dbReference type="Rhea" id="RHEA-COMP:10132"/>
        <dbReference type="Rhea" id="RHEA-COMP:11367"/>
        <dbReference type="Rhea" id="RHEA-COMP:11368"/>
        <dbReference type="ChEBI" id="CHEBI:29950"/>
        <dbReference type="ChEBI" id="CHEBI:82612"/>
        <dbReference type="ChEBI" id="CHEBI:85445"/>
        <dbReference type="ChEBI" id="CHEBI:85448"/>
        <dbReference type="EC" id="2.1.1.63"/>
    </reaction>
</comment>
<organism evidence="10 11">
    <name type="scientific">Snodgrassella alvi SCGC AB-598-J21</name>
    <dbReference type="NCBI Taxonomy" id="1385367"/>
    <lineage>
        <taxon>Bacteria</taxon>
        <taxon>Pseudomonadati</taxon>
        <taxon>Pseudomonadota</taxon>
        <taxon>Betaproteobacteria</taxon>
        <taxon>Neisseriales</taxon>
        <taxon>Neisseriaceae</taxon>
        <taxon>Snodgrassella</taxon>
    </lineage>
</organism>
<dbReference type="CDD" id="cd06445">
    <property type="entry name" value="ATase"/>
    <property type="match status" value="1"/>
</dbReference>
<dbReference type="AlphaFoldDB" id="A0A074V721"/>
<evidence type="ECO:0000313" key="10">
    <source>
        <dbReference type="EMBL" id="KEQ00976.1"/>
    </source>
</evidence>
<keyword evidence="4 10" id="KW-0489">Methyltransferase</keyword>
<dbReference type="Gene3D" id="1.10.10.10">
    <property type="entry name" value="Winged helix-like DNA-binding domain superfamily/Winged helix DNA-binding domain"/>
    <property type="match status" value="1"/>
</dbReference>
<dbReference type="InterPro" id="IPR036217">
    <property type="entry name" value="MethylDNA_cys_MeTrfase_DNAb"/>
</dbReference>
<keyword evidence="6" id="KW-0227">DNA damage</keyword>
<gene>
    <name evidence="10" type="ORF">SASC598J21_012600</name>
</gene>
<evidence type="ECO:0000256" key="8">
    <source>
        <dbReference type="ARBA" id="ARBA00049348"/>
    </source>
</evidence>
<dbReference type="GO" id="GO:0003908">
    <property type="term" value="F:methylated-DNA-[protein]-cysteine S-methyltransferase activity"/>
    <property type="evidence" value="ECO:0007669"/>
    <property type="project" value="UniProtKB-EC"/>
</dbReference>
<evidence type="ECO:0000256" key="3">
    <source>
        <dbReference type="ARBA" id="ARBA00011918"/>
    </source>
</evidence>
<evidence type="ECO:0000256" key="6">
    <source>
        <dbReference type="ARBA" id="ARBA00022763"/>
    </source>
</evidence>